<dbReference type="InterPro" id="IPR036222">
    <property type="entry name" value="CAP_N_sf"/>
</dbReference>
<reference evidence="3" key="1">
    <citation type="submission" date="2025-08" db="UniProtKB">
        <authorList>
            <consortium name="RefSeq"/>
        </authorList>
    </citation>
    <scope>IDENTIFICATION</scope>
    <source>
        <tissue evidence="3">Muscle</tissue>
    </source>
</reference>
<accession>A0ABM1TLV5</accession>
<dbReference type="GeneID" id="106472593"/>
<sequence>MAADLTSLVSRLENVAIKLEKAVNKNQQLSPNEGGGDVLAPLVLAYDELIQGPFKSFHSLGAKLGNEVLILADMVETAVRAQRQFLITVSKCRQPTENVLMSLLKPTSDQIQAIQEFRQKNRASAYFNHLSAVSESIPALGWVAVAPTPAPYVKEMLDAGQFYTNRVLMDYKDKDKIHVDWARNWLQFLNELQAYVKKYHLTGLTWNSSTDVLEYWEDSYMSISVEWLCQKASIQMVMDKRLKCEDSIGSMRHVLVNIKEHSYRFLT</sequence>
<proteinExistence type="predicted"/>
<organism evidence="2 3">
    <name type="scientific">Limulus polyphemus</name>
    <name type="common">Atlantic horseshoe crab</name>
    <dbReference type="NCBI Taxonomy" id="6850"/>
    <lineage>
        <taxon>Eukaryota</taxon>
        <taxon>Metazoa</taxon>
        <taxon>Ecdysozoa</taxon>
        <taxon>Arthropoda</taxon>
        <taxon>Chelicerata</taxon>
        <taxon>Merostomata</taxon>
        <taxon>Xiphosura</taxon>
        <taxon>Limulidae</taxon>
        <taxon>Limulus</taxon>
    </lineage>
</organism>
<evidence type="ECO:0000313" key="3">
    <source>
        <dbReference type="RefSeq" id="XP_022256861.1"/>
    </source>
</evidence>
<dbReference type="PANTHER" id="PTHR10652">
    <property type="entry name" value="ADENYLYL CYCLASE-ASSOCIATED PROTEIN"/>
    <property type="match status" value="1"/>
</dbReference>
<feature type="domain" description="CAP N-terminal" evidence="1">
    <location>
        <begin position="46"/>
        <end position="204"/>
    </location>
</feature>
<dbReference type="InterPro" id="IPR053950">
    <property type="entry name" value="CAP_N"/>
</dbReference>
<dbReference type="SUPFAM" id="SSF101278">
    <property type="entry name" value="N-terminal domain of adenylylcyclase associated protein, CAP"/>
    <property type="match status" value="1"/>
</dbReference>
<feature type="non-terminal residue" evidence="3">
    <location>
        <position position="267"/>
    </location>
</feature>
<dbReference type="Pfam" id="PF21938">
    <property type="entry name" value="CAP_N"/>
    <property type="match status" value="1"/>
</dbReference>
<gene>
    <name evidence="3" type="primary">LOC106472593</name>
</gene>
<protein>
    <submittedName>
        <fullName evidence="3">Adenylyl cyclase-associated protein 1-like</fullName>
    </submittedName>
</protein>
<evidence type="ECO:0000259" key="1">
    <source>
        <dbReference type="Pfam" id="PF21938"/>
    </source>
</evidence>
<evidence type="ECO:0000313" key="2">
    <source>
        <dbReference type="Proteomes" id="UP000694941"/>
    </source>
</evidence>
<dbReference type="PANTHER" id="PTHR10652:SF0">
    <property type="entry name" value="ADENYLYL CYCLASE-ASSOCIATED PROTEIN"/>
    <property type="match status" value="1"/>
</dbReference>
<dbReference type="Proteomes" id="UP000694941">
    <property type="component" value="Unplaced"/>
</dbReference>
<dbReference type="Gene3D" id="1.25.40.330">
    <property type="entry name" value="Adenylate cyclase-associated CAP, N-terminal domain"/>
    <property type="match status" value="1"/>
</dbReference>
<dbReference type="RefSeq" id="XP_022256861.1">
    <property type="nucleotide sequence ID" value="XM_022401153.1"/>
</dbReference>
<name>A0ABM1TLV5_LIMPO</name>
<dbReference type="InterPro" id="IPR001837">
    <property type="entry name" value="Adenylate_cyclase-assoc_CAP"/>
</dbReference>
<keyword evidence="2" id="KW-1185">Reference proteome</keyword>